<sequence length="336" mass="36363">MAISPTMPRAENGLLKQDAKLAATALSLLERRLILPGLFDRHAEGEFRGALGDTINVKRPSKLKAKRRALRATGTFERSVLNEWSIPVRLADNVYSAINLPDEMLTLDVESFATQVIDPQIRAIAEDYEDMVATKMEASFGDGGTLDLSKVTDDEAKAALIRRHLTSLRKALNAENVPTAGRYAVLGGEIERILLTDPHLTKVDESGSASALREAVIGRLYGFTLLSSNAVPENAFYSFHGSALQLVSMAPANPQGATYSTSLSANGVALRYIRDYDFEQATDRSLINVYTGIGEVKDIPAKEDVSGITDPAVLLSKATQVRGLKTTVKLTASATR</sequence>
<name>A0A8J3C6G7_9PSEU</name>
<accession>A0A8J3C6G7</accession>
<evidence type="ECO:0000313" key="2">
    <source>
        <dbReference type="Proteomes" id="UP000637578"/>
    </source>
</evidence>
<dbReference type="EMBL" id="BMMK01000002">
    <property type="protein sequence ID" value="GGM39515.1"/>
    <property type="molecule type" value="Genomic_DNA"/>
</dbReference>
<proteinExistence type="predicted"/>
<dbReference type="RefSeq" id="WP_189053914.1">
    <property type="nucleotide sequence ID" value="NZ_BMMK01000002.1"/>
</dbReference>
<reference evidence="1" key="2">
    <citation type="submission" date="2020-09" db="EMBL/GenBank/DDBJ databases">
        <authorList>
            <person name="Sun Q."/>
            <person name="Zhou Y."/>
        </authorList>
    </citation>
    <scope>NUCLEOTIDE SEQUENCE</scope>
    <source>
        <strain evidence="1">CGMCC 4.5737</strain>
    </source>
</reference>
<dbReference type="AlphaFoldDB" id="A0A8J3C6G7"/>
<keyword evidence="2" id="KW-1185">Reference proteome</keyword>
<reference evidence="1" key="1">
    <citation type="journal article" date="2014" name="Int. J. Syst. Evol. Microbiol.">
        <title>Complete genome sequence of Corynebacterium casei LMG S-19264T (=DSM 44701T), isolated from a smear-ripened cheese.</title>
        <authorList>
            <consortium name="US DOE Joint Genome Institute (JGI-PGF)"/>
            <person name="Walter F."/>
            <person name="Albersmeier A."/>
            <person name="Kalinowski J."/>
            <person name="Ruckert C."/>
        </authorList>
    </citation>
    <scope>NUCLEOTIDE SEQUENCE</scope>
    <source>
        <strain evidence="1">CGMCC 4.5737</strain>
    </source>
</reference>
<organism evidence="1 2">
    <name type="scientific">Longimycelium tulufanense</name>
    <dbReference type="NCBI Taxonomy" id="907463"/>
    <lineage>
        <taxon>Bacteria</taxon>
        <taxon>Bacillati</taxon>
        <taxon>Actinomycetota</taxon>
        <taxon>Actinomycetes</taxon>
        <taxon>Pseudonocardiales</taxon>
        <taxon>Pseudonocardiaceae</taxon>
        <taxon>Longimycelium</taxon>
    </lineage>
</organism>
<protein>
    <submittedName>
        <fullName evidence="1">Uncharacterized protein</fullName>
    </submittedName>
</protein>
<gene>
    <name evidence="1" type="ORF">GCM10012275_07990</name>
</gene>
<dbReference type="Proteomes" id="UP000637578">
    <property type="component" value="Unassembled WGS sequence"/>
</dbReference>
<evidence type="ECO:0000313" key="1">
    <source>
        <dbReference type="EMBL" id="GGM39515.1"/>
    </source>
</evidence>
<comment type="caution">
    <text evidence="1">The sequence shown here is derived from an EMBL/GenBank/DDBJ whole genome shotgun (WGS) entry which is preliminary data.</text>
</comment>